<keyword evidence="2" id="KW-0812">Transmembrane</keyword>
<keyword evidence="4" id="KW-1185">Reference proteome</keyword>
<feature type="transmembrane region" description="Helical" evidence="2">
    <location>
        <begin position="59"/>
        <end position="80"/>
    </location>
</feature>
<accession>A0ABU4F2J7</accession>
<evidence type="ECO:0000313" key="4">
    <source>
        <dbReference type="Proteomes" id="UP001187346"/>
    </source>
</evidence>
<protein>
    <submittedName>
        <fullName evidence="3">Uncharacterized protein</fullName>
    </submittedName>
</protein>
<reference evidence="3 4" key="1">
    <citation type="submission" date="2023-10" db="EMBL/GenBank/DDBJ databases">
        <title>Characterization of rhizosphere-enriched actinobacteria from wheat plants lab-grown on chernevaya soil.</title>
        <authorList>
            <person name="Tikhonova E.N."/>
            <person name="Konopkin A."/>
            <person name="Kravchenko I.K."/>
        </authorList>
    </citation>
    <scope>NUCLEOTIDE SEQUENCE [LARGE SCALE GENOMIC DNA]</scope>
    <source>
        <strain evidence="3 4">RR29</strain>
    </source>
</reference>
<keyword evidence="2" id="KW-1133">Transmembrane helix</keyword>
<name>A0ABU4F2J7_9ACTN</name>
<evidence type="ECO:0000256" key="2">
    <source>
        <dbReference type="SAM" id="Phobius"/>
    </source>
</evidence>
<gene>
    <name evidence="3" type="ORF">R5A26_02505</name>
</gene>
<organism evidence="3 4">
    <name type="scientific">Streptomyces prunicolor</name>
    <dbReference type="NCBI Taxonomy" id="67348"/>
    <lineage>
        <taxon>Bacteria</taxon>
        <taxon>Bacillati</taxon>
        <taxon>Actinomycetota</taxon>
        <taxon>Actinomycetes</taxon>
        <taxon>Kitasatosporales</taxon>
        <taxon>Streptomycetaceae</taxon>
        <taxon>Streptomyces</taxon>
    </lineage>
</organism>
<proteinExistence type="predicted"/>
<evidence type="ECO:0000256" key="1">
    <source>
        <dbReference type="SAM" id="MobiDB-lite"/>
    </source>
</evidence>
<evidence type="ECO:0000313" key="3">
    <source>
        <dbReference type="EMBL" id="MDV7214818.1"/>
    </source>
</evidence>
<keyword evidence="2" id="KW-0472">Membrane</keyword>
<dbReference type="Proteomes" id="UP001187346">
    <property type="component" value="Unassembled WGS sequence"/>
</dbReference>
<comment type="caution">
    <text evidence="3">The sequence shown here is derived from an EMBL/GenBank/DDBJ whole genome shotgun (WGS) entry which is preliminary data.</text>
</comment>
<dbReference type="EMBL" id="JAWMAJ010000005">
    <property type="protein sequence ID" value="MDV7214818.1"/>
    <property type="molecule type" value="Genomic_DNA"/>
</dbReference>
<sequence length="207" mass="21127">MNDDELLDRLKSADPALTTQAPPPDIDRLVEDTLNTDTALQSATTAAGIATAGWGRRRLFGLAAAGLLVLGGGVAGGIMANSGNGNGHSASAKTAPTAGALRLTAEGGSGKCVPPGLATLRKYPTLFEGTVTSVKGSTTTFRVDQWFKGGDAETVVLTSDTGIPETLSYAEGGRYIVGAKDGFVPPCAAIDATPETIAEFHQAFFGK</sequence>
<feature type="region of interest" description="Disordered" evidence="1">
    <location>
        <begin position="1"/>
        <end position="26"/>
    </location>
</feature>
<dbReference type="RefSeq" id="WP_266867111.1">
    <property type="nucleotide sequence ID" value="NZ_JAPEMW010000001.1"/>
</dbReference>